<comment type="caution">
    <text evidence="2">The sequence shown here is derived from an EMBL/GenBank/DDBJ whole genome shotgun (WGS) entry which is preliminary data.</text>
</comment>
<dbReference type="EMBL" id="AAGMJT010000030">
    <property type="protein sequence ID" value="EBP6365053.1"/>
    <property type="molecule type" value="Genomic_DNA"/>
</dbReference>
<feature type="non-terminal residue" evidence="2">
    <location>
        <position position="1"/>
    </location>
</feature>
<sequence length="109" mass="12816">FIHNQSVSITRKLVKESCYASFYWLNKHECDWLNSCLPKTIRCYKNKRVDWSERDIISSSLINDVLSQGQYSMSLTSLDALLGGHGWLLKYRDKLPMTMILLRKMELIK</sequence>
<protein>
    <submittedName>
        <fullName evidence="2">Transposase</fullName>
    </submittedName>
</protein>
<dbReference type="InterPro" id="IPR032750">
    <property type="entry name" value="TnsD_C"/>
</dbReference>
<reference evidence="2" key="1">
    <citation type="submission" date="2018-07" db="EMBL/GenBank/DDBJ databases">
        <authorList>
            <consortium name="GenomeTrakr network: Whole genome sequencing for foodborne pathogen traceback"/>
        </authorList>
    </citation>
    <scope>NUCLEOTIDE SEQUENCE</scope>
    <source>
        <strain evidence="2">CFSAN032329</strain>
    </source>
</reference>
<gene>
    <name evidence="2" type="ORF">ABG86_19510</name>
</gene>
<dbReference type="AlphaFoldDB" id="A0A5U3QL62"/>
<feature type="domain" description="Transposon Tn7 transposition protein TnsD C-terminal" evidence="1">
    <location>
        <begin position="6"/>
        <end position="99"/>
    </location>
</feature>
<evidence type="ECO:0000313" key="2">
    <source>
        <dbReference type="EMBL" id="EBP6365053.1"/>
    </source>
</evidence>
<proteinExistence type="predicted"/>
<organism evidence="2">
    <name type="scientific">Salmonella enterica</name>
    <name type="common">Salmonella choleraesuis</name>
    <dbReference type="NCBI Taxonomy" id="28901"/>
    <lineage>
        <taxon>Bacteria</taxon>
        <taxon>Pseudomonadati</taxon>
        <taxon>Pseudomonadota</taxon>
        <taxon>Gammaproteobacteria</taxon>
        <taxon>Enterobacterales</taxon>
        <taxon>Enterobacteriaceae</taxon>
        <taxon>Salmonella</taxon>
    </lineage>
</organism>
<name>A0A5U3QL62_SALER</name>
<accession>A0A5U3QL62</accession>
<dbReference type="Pfam" id="PF15978">
    <property type="entry name" value="TnsD"/>
    <property type="match status" value="1"/>
</dbReference>
<evidence type="ECO:0000259" key="1">
    <source>
        <dbReference type="Pfam" id="PF15978"/>
    </source>
</evidence>